<gene>
    <name evidence="1" type="ORF">OBRU01_03373</name>
</gene>
<organism evidence="1 2">
    <name type="scientific">Operophtera brumata</name>
    <name type="common">Winter moth</name>
    <name type="synonym">Phalaena brumata</name>
    <dbReference type="NCBI Taxonomy" id="104452"/>
    <lineage>
        <taxon>Eukaryota</taxon>
        <taxon>Metazoa</taxon>
        <taxon>Ecdysozoa</taxon>
        <taxon>Arthropoda</taxon>
        <taxon>Hexapoda</taxon>
        <taxon>Insecta</taxon>
        <taxon>Pterygota</taxon>
        <taxon>Neoptera</taxon>
        <taxon>Endopterygota</taxon>
        <taxon>Lepidoptera</taxon>
        <taxon>Glossata</taxon>
        <taxon>Ditrysia</taxon>
        <taxon>Geometroidea</taxon>
        <taxon>Geometridae</taxon>
        <taxon>Larentiinae</taxon>
        <taxon>Operophtera</taxon>
    </lineage>
</organism>
<dbReference type="AlphaFoldDB" id="A0A0L7LIP8"/>
<dbReference type="Proteomes" id="UP000037510">
    <property type="component" value="Unassembled WGS sequence"/>
</dbReference>
<reference evidence="1 2" key="1">
    <citation type="journal article" date="2015" name="Genome Biol. Evol.">
        <title>The genome of winter moth (Operophtera brumata) provides a genomic perspective on sexual dimorphism and phenology.</title>
        <authorList>
            <person name="Derks M.F."/>
            <person name="Smit S."/>
            <person name="Salis L."/>
            <person name="Schijlen E."/>
            <person name="Bossers A."/>
            <person name="Mateman C."/>
            <person name="Pijl A.S."/>
            <person name="de Ridder D."/>
            <person name="Groenen M.A."/>
            <person name="Visser M.E."/>
            <person name="Megens H.J."/>
        </authorList>
    </citation>
    <scope>NUCLEOTIDE SEQUENCE [LARGE SCALE GENOMIC DNA]</scope>
    <source>
        <strain evidence="1">WM2013NL</strain>
        <tissue evidence="1">Head and thorax</tissue>
    </source>
</reference>
<evidence type="ECO:0000313" key="2">
    <source>
        <dbReference type="Proteomes" id="UP000037510"/>
    </source>
</evidence>
<comment type="caution">
    <text evidence="1">The sequence shown here is derived from an EMBL/GenBank/DDBJ whole genome shotgun (WGS) entry which is preliminary data.</text>
</comment>
<protein>
    <submittedName>
        <fullName evidence="1">Uncharacterized protein</fullName>
    </submittedName>
</protein>
<proteinExistence type="predicted"/>
<accession>A0A0L7LIP8</accession>
<sequence>MLIHTGIHVQQWSERSEHRRSHHGFVWEMHGDSFRDLGCCPGSCWRLCFGSSCELDMARHSTSYRIDFKEKLPVRRKGELPLRAL</sequence>
<evidence type="ECO:0000313" key="1">
    <source>
        <dbReference type="EMBL" id="KOB75086.1"/>
    </source>
</evidence>
<name>A0A0L7LIP8_OPEBR</name>
<dbReference type="EMBL" id="JTDY01001028">
    <property type="protein sequence ID" value="KOB75086.1"/>
    <property type="molecule type" value="Genomic_DNA"/>
</dbReference>
<keyword evidence="2" id="KW-1185">Reference proteome</keyword>